<dbReference type="InterPro" id="IPR029052">
    <property type="entry name" value="Metallo-depent_PP-like"/>
</dbReference>
<dbReference type="SUPFAM" id="SSF56300">
    <property type="entry name" value="Metallo-dependent phosphatases"/>
    <property type="match status" value="1"/>
</dbReference>
<feature type="domain" description="Calcineurin-like phosphoesterase" evidence="3">
    <location>
        <begin position="3"/>
        <end position="151"/>
    </location>
</feature>
<proteinExistence type="inferred from homology"/>
<dbReference type="AlphaFoldDB" id="A0A517ZE83"/>
<protein>
    <recommendedName>
        <fullName evidence="2">Phosphoesterase</fullName>
        <ecNumber evidence="2">3.1.4.-</ecNumber>
    </recommendedName>
</protein>
<accession>A0A517ZE83</accession>
<evidence type="ECO:0000313" key="5">
    <source>
        <dbReference type="Proteomes" id="UP000320496"/>
    </source>
</evidence>
<evidence type="ECO:0000256" key="1">
    <source>
        <dbReference type="ARBA" id="ARBA00008950"/>
    </source>
</evidence>
<keyword evidence="5" id="KW-1185">Reference proteome</keyword>
<dbReference type="InterPro" id="IPR053193">
    <property type="entry name" value="MetalloPDE_YfcE-like"/>
</dbReference>
<evidence type="ECO:0000259" key="3">
    <source>
        <dbReference type="Pfam" id="PF12850"/>
    </source>
</evidence>
<dbReference type="InterPro" id="IPR000979">
    <property type="entry name" value="Phosphodiesterase_MJ0936/Vps29"/>
</dbReference>
<sequence>MTRIAIVSDTHGHVPNTLAAIERLGRLDVSQVIHCGDIGSASIVPLFESWPTHFVFGNVDGNEASLRMAIADAGQTCHERFGELELDGRRIAFLHSDDARRFRSVIDSQEYDLVCYGHTHSAEHHHDGETLVLNPGALYRAQPHTLAVVDLPELTVESIVV</sequence>
<dbReference type="Gene3D" id="3.60.21.10">
    <property type="match status" value="1"/>
</dbReference>
<dbReference type="Proteomes" id="UP000320496">
    <property type="component" value="Chromosome"/>
</dbReference>
<dbReference type="EC" id="3.1.4.-" evidence="2"/>
<organism evidence="4 5">
    <name type="scientific">Maioricimonas rarisocia</name>
    <dbReference type="NCBI Taxonomy" id="2528026"/>
    <lineage>
        <taxon>Bacteria</taxon>
        <taxon>Pseudomonadati</taxon>
        <taxon>Planctomycetota</taxon>
        <taxon>Planctomycetia</taxon>
        <taxon>Planctomycetales</taxon>
        <taxon>Planctomycetaceae</taxon>
        <taxon>Maioricimonas</taxon>
    </lineage>
</organism>
<dbReference type="EMBL" id="CP036275">
    <property type="protein sequence ID" value="QDU40792.1"/>
    <property type="molecule type" value="Genomic_DNA"/>
</dbReference>
<dbReference type="RefSeq" id="WP_145372053.1">
    <property type="nucleotide sequence ID" value="NZ_CP036275.1"/>
</dbReference>
<dbReference type="Pfam" id="PF12850">
    <property type="entry name" value="Metallophos_2"/>
    <property type="match status" value="1"/>
</dbReference>
<dbReference type="GO" id="GO:0046872">
    <property type="term" value="F:metal ion binding"/>
    <property type="evidence" value="ECO:0007669"/>
    <property type="project" value="UniProtKB-KW"/>
</dbReference>
<evidence type="ECO:0000313" key="4">
    <source>
        <dbReference type="EMBL" id="QDU40792.1"/>
    </source>
</evidence>
<dbReference type="PANTHER" id="PTHR43165:SF1">
    <property type="entry name" value="PHOSPHODIESTERASE MJ0936"/>
    <property type="match status" value="1"/>
</dbReference>
<comment type="cofactor">
    <cofactor evidence="2">
        <name>a divalent metal cation</name>
        <dbReference type="ChEBI" id="CHEBI:60240"/>
    </cofactor>
</comment>
<gene>
    <name evidence="4" type="ORF">Mal4_51520</name>
</gene>
<comment type="similarity">
    <text evidence="1 2">Belongs to the metallophosphoesterase superfamily. YfcE family.</text>
</comment>
<dbReference type="InterPro" id="IPR024654">
    <property type="entry name" value="Calcineurin-like_PHP_lpxH"/>
</dbReference>
<dbReference type="NCBIfam" id="TIGR00040">
    <property type="entry name" value="yfcE"/>
    <property type="match status" value="1"/>
</dbReference>
<name>A0A517ZE83_9PLAN</name>
<dbReference type="OrthoDB" id="9800565at2"/>
<keyword evidence="2" id="KW-0479">Metal-binding</keyword>
<evidence type="ECO:0000256" key="2">
    <source>
        <dbReference type="RuleBase" id="RU362039"/>
    </source>
</evidence>
<dbReference type="GO" id="GO:0016787">
    <property type="term" value="F:hydrolase activity"/>
    <property type="evidence" value="ECO:0007669"/>
    <property type="project" value="UniProtKB-UniRule"/>
</dbReference>
<dbReference type="KEGG" id="mri:Mal4_51520"/>
<dbReference type="PANTHER" id="PTHR43165">
    <property type="entry name" value="METALLOPHOSPHOESTERASE"/>
    <property type="match status" value="1"/>
</dbReference>
<reference evidence="4 5" key="1">
    <citation type="submission" date="2019-02" db="EMBL/GenBank/DDBJ databases">
        <title>Deep-cultivation of Planctomycetes and their phenomic and genomic characterization uncovers novel biology.</title>
        <authorList>
            <person name="Wiegand S."/>
            <person name="Jogler M."/>
            <person name="Boedeker C."/>
            <person name="Pinto D."/>
            <person name="Vollmers J."/>
            <person name="Rivas-Marin E."/>
            <person name="Kohn T."/>
            <person name="Peeters S.H."/>
            <person name="Heuer A."/>
            <person name="Rast P."/>
            <person name="Oberbeckmann S."/>
            <person name="Bunk B."/>
            <person name="Jeske O."/>
            <person name="Meyerdierks A."/>
            <person name="Storesund J.E."/>
            <person name="Kallscheuer N."/>
            <person name="Luecker S."/>
            <person name="Lage O.M."/>
            <person name="Pohl T."/>
            <person name="Merkel B.J."/>
            <person name="Hornburger P."/>
            <person name="Mueller R.-W."/>
            <person name="Bruemmer F."/>
            <person name="Labrenz M."/>
            <person name="Spormann A.M."/>
            <person name="Op den Camp H."/>
            <person name="Overmann J."/>
            <person name="Amann R."/>
            <person name="Jetten M.S.M."/>
            <person name="Mascher T."/>
            <person name="Medema M.H."/>
            <person name="Devos D.P."/>
            <person name="Kaster A.-K."/>
            <person name="Ovreas L."/>
            <person name="Rohde M."/>
            <person name="Galperin M.Y."/>
            <person name="Jogler C."/>
        </authorList>
    </citation>
    <scope>NUCLEOTIDE SEQUENCE [LARGE SCALE GENOMIC DNA]</scope>
    <source>
        <strain evidence="4 5">Mal4</strain>
    </source>
</reference>